<comment type="function">
    <text evidence="8">Converts the free carboxyl group of a malonyl-thioester to its methyl ester by transfer of a methyl group from S-adenosyl-L-methionine (SAM). It allows to synthesize pimeloyl-ACP via the fatty acid synthetic pathway.</text>
</comment>
<reference evidence="10 13" key="2">
    <citation type="journal article" date="2020" name="FEMS Microbiol. Ecol.">
        <title>Temporal dynamics of bacterial communities during seed development and maturation.</title>
        <authorList>
            <person name="Chesneau G."/>
            <person name="Torres-Cortes G."/>
            <person name="Briand M."/>
            <person name="Darrasse A."/>
            <person name="Preveaux A."/>
            <person name="Marais C."/>
            <person name="Jacques M.A."/>
            <person name="Shade A."/>
            <person name="Barret M."/>
        </authorList>
    </citation>
    <scope>NUCLEOTIDE SEQUENCE [LARGE SCALE GENOMIC DNA]</scope>
    <source>
        <strain evidence="10 13">CFBP13732</strain>
    </source>
</reference>
<evidence type="ECO:0000256" key="8">
    <source>
        <dbReference type="HAMAP-Rule" id="MF_00835"/>
    </source>
</evidence>
<accession>A0A4U3F546</accession>
<evidence type="ECO:0000313" key="11">
    <source>
        <dbReference type="EMBL" id="TKJ88130.1"/>
    </source>
</evidence>
<dbReference type="EMBL" id="JACYNN010000008">
    <property type="protein sequence ID" value="MBD8107398.1"/>
    <property type="molecule type" value="Genomic_DNA"/>
</dbReference>
<keyword evidence="13" id="KW-1185">Reference proteome</keyword>
<dbReference type="EC" id="2.1.1.197" evidence="3 8"/>
<dbReference type="Gene3D" id="3.40.50.150">
    <property type="entry name" value="Vaccinia Virus protein VP39"/>
    <property type="match status" value="1"/>
</dbReference>
<dbReference type="Proteomes" id="UP000661012">
    <property type="component" value="Unassembled WGS sequence"/>
</dbReference>
<dbReference type="GeneID" id="67477541"/>
<gene>
    <name evidence="8 11" type="primary">bioC</name>
    <name evidence="11" type="ORF">EpCFBP13511_15595</name>
    <name evidence="10" type="ORF">IFT93_13360</name>
</gene>
<comment type="pathway">
    <text evidence="2 8">Cofactor biosynthesis; biotin biosynthesis.</text>
</comment>
<sequence length="251" mass="27576">MLQTVDKQAVAAAFGRAAQSYNRHADLQRQCGEHLLALARPGQALRVLDAGCGTGWFSQRWRSTGHHVTALDLSEKMLQQAALSQAADCYQPGDIEALPFAGASFDRCWSNLAIQWCSDLPQALKELWRVTRPGGQVLFSTLLDGSLREVQYAWPLGERAPVNQFARLQQLEQAGAGMNLTLTPYTLTLAFPDVLSLLRSLKGIGATHLHQGRGGQGLSRGHLQRLEASWPRDARGCLLSYQLVSGVMERE</sequence>
<keyword evidence="4 8" id="KW-0489">Methyltransferase</keyword>
<dbReference type="GO" id="GO:0102130">
    <property type="term" value="F:malonyl-CoA methyltransferase activity"/>
    <property type="evidence" value="ECO:0007669"/>
    <property type="project" value="UniProtKB-EC"/>
</dbReference>
<dbReference type="UniPathway" id="UPA00078"/>
<name>A0A4U3F546_9GAMM</name>
<dbReference type="EMBL" id="QGAC01000015">
    <property type="protein sequence ID" value="TKJ88130.1"/>
    <property type="molecule type" value="Genomic_DNA"/>
</dbReference>
<dbReference type="GO" id="GO:0010340">
    <property type="term" value="F:carboxyl-O-methyltransferase activity"/>
    <property type="evidence" value="ECO:0007669"/>
    <property type="project" value="UniProtKB-UniRule"/>
</dbReference>
<dbReference type="Proteomes" id="UP000306393">
    <property type="component" value="Unassembled WGS sequence"/>
</dbReference>
<reference evidence="11 12" key="1">
    <citation type="journal article" date="2019" name="Sci. Rep.">
        <title>Differences in resource use lead to coexistence of seed-transmitted microbial populations.</title>
        <authorList>
            <person name="Torres-Cortes G."/>
            <person name="Garcia B.J."/>
            <person name="Compant S."/>
            <person name="Rezki S."/>
            <person name="Jones P."/>
            <person name="Preveaux A."/>
            <person name="Briand M."/>
            <person name="Roulet A."/>
            <person name="Bouchez O."/>
            <person name="Jacobson D."/>
            <person name="Barret M."/>
        </authorList>
    </citation>
    <scope>NUCLEOTIDE SEQUENCE [LARGE SCALE GENOMIC DNA]</scope>
    <source>
        <strain evidence="11 12">CFBP13511</strain>
    </source>
</reference>
<dbReference type="CDD" id="cd02440">
    <property type="entry name" value="AdoMet_MTases"/>
    <property type="match status" value="1"/>
</dbReference>
<dbReference type="InterPro" id="IPR011814">
    <property type="entry name" value="BioC"/>
</dbReference>
<dbReference type="GO" id="GO:0032259">
    <property type="term" value="P:methylation"/>
    <property type="evidence" value="ECO:0007669"/>
    <property type="project" value="UniProtKB-KW"/>
</dbReference>
<dbReference type="PANTHER" id="PTHR43464:SF94">
    <property type="entry name" value="MALONYL-[ACYL-CARRIER PROTEIN] O-METHYLTRANSFERASE"/>
    <property type="match status" value="1"/>
</dbReference>
<dbReference type="OrthoDB" id="9760689at2"/>
<dbReference type="PANTHER" id="PTHR43464">
    <property type="entry name" value="METHYLTRANSFERASE"/>
    <property type="match status" value="1"/>
</dbReference>
<dbReference type="HAMAP" id="MF_00835">
    <property type="entry name" value="BioC"/>
    <property type="match status" value="1"/>
</dbReference>
<dbReference type="RefSeq" id="WP_137269593.1">
    <property type="nucleotide sequence ID" value="NZ_CP082141.1"/>
</dbReference>
<evidence type="ECO:0000256" key="6">
    <source>
        <dbReference type="ARBA" id="ARBA00022691"/>
    </source>
</evidence>
<keyword evidence="6 8" id="KW-0949">S-adenosyl-L-methionine</keyword>
<keyword evidence="7 8" id="KW-0093">Biotin biosynthesis</keyword>
<evidence type="ECO:0000256" key="2">
    <source>
        <dbReference type="ARBA" id="ARBA00004746"/>
    </source>
</evidence>
<comment type="catalytic activity">
    <reaction evidence="1 8">
        <text>malonyl-[ACP] + S-adenosyl-L-methionine = malonyl-[ACP] methyl ester + S-adenosyl-L-homocysteine</text>
        <dbReference type="Rhea" id="RHEA:17105"/>
        <dbReference type="Rhea" id="RHEA-COMP:9623"/>
        <dbReference type="Rhea" id="RHEA-COMP:9954"/>
        <dbReference type="ChEBI" id="CHEBI:57856"/>
        <dbReference type="ChEBI" id="CHEBI:59789"/>
        <dbReference type="ChEBI" id="CHEBI:78449"/>
        <dbReference type="ChEBI" id="CHEBI:78845"/>
        <dbReference type="EC" id="2.1.1.197"/>
    </reaction>
</comment>
<dbReference type="GO" id="GO:0008757">
    <property type="term" value="F:S-adenosylmethionine-dependent methyltransferase activity"/>
    <property type="evidence" value="ECO:0007669"/>
    <property type="project" value="InterPro"/>
</dbReference>
<proteinExistence type="inferred from homology"/>
<dbReference type="Pfam" id="PF08241">
    <property type="entry name" value="Methyltransf_11"/>
    <property type="match status" value="1"/>
</dbReference>
<dbReference type="InterPro" id="IPR013216">
    <property type="entry name" value="Methyltransf_11"/>
</dbReference>
<evidence type="ECO:0000256" key="5">
    <source>
        <dbReference type="ARBA" id="ARBA00022679"/>
    </source>
</evidence>
<dbReference type="InterPro" id="IPR029063">
    <property type="entry name" value="SAM-dependent_MTases_sf"/>
</dbReference>
<dbReference type="AlphaFoldDB" id="A0A4U3F546"/>
<dbReference type="STRING" id="1219360.GCA_001571305_02970"/>
<dbReference type="NCBIfam" id="TIGR02072">
    <property type="entry name" value="BioC"/>
    <property type="match status" value="1"/>
</dbReference>
<evidence type="ECO:0000313" key="10">
    <source>
        <dbReference type="EMBL" id="MBD8107398.1"/>
    </source>
</evidence>
<evidence type="ECO:0000256" key="7">
    <source>
        <dbReference type="ARBA" id="ARBA00022756"/>
    </source>
</evidence>
<organism evidence="11 12">
    <name type="scientific">Erwinia persicina</name>
    <dbReference type="NCBI Taxonomy" id="55211"/>
    <lineage>
        <taxon>Bacteria</taxon>
        <taxon>Pseudomonadati</taxon>
        <taxon>Pseudomonadota</taxon>
        <taxon>Gammaproteobacteria</taxon>
        <taxon>Enterobacterales</taxon>
        <taxon>Erwiniaceae</taxon>
        <taxon>Erwinia</taxon>
    </lineage>
</organism>
<protein>
    <recommendedName>
        <fullName evidence="3 8">Malonyl-[acyl-carrier protein] O-methyltransferase</fullName>
        <shortName evidence="8">Malonyl-ACP O-methyltransferase</shortName>
        <ecNumber evidence="3 8">2.1.1.197</ecNumber>
    </recommendedName>
    <alternativeName>
        <fullName evidence="8">Biotin synthesis protein BioC</fullName>
    </alternativeName>
</protein>
<feature type="domain" description="Methyltransferase type 11" evidence="9">
    <location>
        <begin position="48"/>
        <end position="139"/>
    </location>
</feature>
<dbReference type="GO" id="GO:0009102">
    <property type="term" value="P:biotin biosynthetic process"/>
    <property type="evidence" value="ECO:0007669"/>
    <property type="project" value="UniProtKB-UniRule"/>
</dbReference>
<evidence type="ECO:0000313" key="13">
    <source>
        <dbReference type="Proteomes" id="UP000661012"/>
    </source>
</evidence>
<evidence type="ECO:0000256" key="3">
    <source>
        <dbReference type="ARBA" id="ARBA00012327"/>
    </source>
</evidence>
<keyword evidence="5 8" id="KW-0808">Transferase</keyword>
<evidence type="ECO:0000256" key="1">
    <source>
        <dbReference type="ARBA" id="ARBA00000852"/>
    </source>
</evidence>
<evidence type="ECO:0000256" key="4">
    <source>
        <dbReference type="ARBA" id="ARBA00022603"/>
    </source>
</evidence>
<dbReference type="SUPFAM" id="SSF53335">
    <property type="entry name" value="S-adenosyl-L-methionine-dependent methyltransferases"/>
    <property type="match status" value="1"/>
</dbReference>
<evidence type="ECO:0000313" key="12">
    <source>
        <dbReference type="Proteomes" id="UP000306393"/>
    </source>
</evidence>
<comment type="caution">
    <text evidence="11">The sequence shown here is derived from an EMBL/GenBank/DDBJ whole genome shotgun (WGS) entry which is preliminary data.</text>
</comment>
<comment type="similarity">
    <text evidence="8">Belongs to the methyltransferase superfamily.</text>
</comment>
<evidence type="ECO:0000259" key="9">
    <source>
        <dbReference type="Pfam" id="PF08241"/>
    </source>
</evidence>